<dbReference type="Pfam" id="PF01595">
    <property type="entry name" value="CNNM"/>
    <property type="match status" value="1"/>
</dbReference>
<dbReference type="PANTHER" id="PTHR43099">
    <property type="entry name" value="UPF0053 PROTEIN YRKA"/>
    <property type="match status" value="1"/>
</dbReference>
<organism evidence="14 15">
    <name type="scientific">Lentihominibacter hominis</name>
    <dbReference type="NCBI Taxonomy" id="2763645"/>
    <lineage>
        <taxon>Bacteria</taxon>
        <taxon>Bacillati</taxon>
        <taxon>Bacillota</taxon>
        <taxon>Clostridia</taxon>
        <taxon>Peptostreptococcales</taxon>
        <taxon>Anaerovoracaceae</taxon>
        <taxon>Lentihominibacter</taxon>
    </lineage>
</organism>
<reference evidence="14" key="1">
    <citation type="submission" date="2020-08" db="EMBL/GenBank/DDBJ databases">
        <title>Genome public.</title>
        <authorList>
            <person name="Liu C."/>
            <person name="Sun Q."/>
        </authorList>
    </citation>
    <scope>NUCLEOTIDE SEQUENCE</scope>
    <source>
        <strain evidence="14">NSJ-24</strain>
    </source>
</reference>
<dbReference type="PROSITE" id="PS51846">
    <property type="entry name" value="CNNM"/>
    <property type="match status" value="1"/>
</dbReference>
<dbReference type="InterPro" id="IPR044751">
    <property type="entry name" value="Ion_transp-like_CBS"/>
</dbReference>
<evidence type="ECO:0000256" key="6">
    <source>
        <dbReference type="ARBA" id="ARBA00022989"/>
    </source>
</evidence>
<evidence type="ECO:0000256" key="1">
    <source>
        <dbReference type="ARBA" id="ARBA00004651"/>
    </source>
</evidence>
<evidence type="ECO:0000256" key="2">
    <source>
        <dbReference type="ARBA" id="ARBA00006337"/>
    </source>
</evidence>
<proteinExistence type="inferred from homology"/>
<keyword evidence="15" id="KW-1185">Reference proteome</keyword>
<evidence type="ECO:0000313" key="14">
    <source>
        <dbReference type="EMBL" id="MBC8567213.1"/>
    </source>
</evidence>
<dbReference type="InterPro" id="IPR000644">
    <property type="entry name" value="CBS_dom"/>
</dbReference>
<accession>A0A926I8K8</accession>
<keyword evidence="7 9" id="KW-0129">CBS domain</keyword>
<dbReference type="PANTHER" id="PTHR43099:SF5">
    <property type="entry name" value="HLYC_CORC FAMILY TRANSPORTER"/>
    <property type="match status" value="1"/>
</dbReference>
<feature type="domain" description="CNNM transmembrane" evidence="13">
    <location>
        <begin position="1"/>
        <end position="201"/>
    </location>
</feature>
<dbReference type="InterPro" id="IPR005170">
    <property type="entry name" value="Transptr-assoc_dom"/>
</dbReference>
<evidence type="ECO:0000256" key="11">
    <source>
        <dbReference type="SAM" id="Phobius"/>
    </source>
</evidence>
<dbReference type="SUPFAM" id="SSF54631">
    <property type="entry name" value="CBS-domain pair"/>
    <property type="match status" value="1"/>
</dbReference>
<comment type="similarity">
    <text evidence="2">Belongs to the UPF0053 family.</text>
</comment>
<name>A0A926I8K8_9FIRM</name>
<feature type="domain" description="CBS" evidence="12">
    <location>
        <begin position="285"/>
        <end position="343"/>
    </location>
</feature>
<keyword evidence="3" id="KW-1003">Cell membrane</keyword>
<evidence type="ECO:0000259" key="13">
    <source>
        <dbReference type="PROSITE" id="PS51846"/>
    </source>
</evidence>
<evidence type="ECO:0000313" key="15">
    <source>
        <dbReference type="Proteomes" id="UP000610862"/>
    </source>
</evidence>
<comment type="subcellular location">
    <subcellularLocation>
        <location evidence="1">Cell membrane</location>
        <topology evidence="1">Multi-pass membrane protein</topology>
    </subcellularLocation>
</comment>
<keyword evidence="4 10" id="KW-0812">Transmembrane</keyword>
<dbReference type="Gene3D" id="3.30.465.10">
    <property type="match status" value="1"/>
</dbReference>
<evidence type="ECO:0000259" key="12">
    <source>
        <dbReference type="PROSITE" id="PS51371"/>
    </source>
</evidence>
<dbReference type="Proteomes" id="UP000610862">
    <property type="component" value="Unassembled WGS sequence"/>
</dbReference>
<dbReference type="GO" id="GO:0050660">
    <property type="term" value="F:flavin adenine dinucleotide binding"/>
    <property type="evidence" value="ECO:0007669"/>
    <property type="project" value="InterPro"/>
</dbReference>
<evidence type="ECO:0000256" key="4">
    <source>
        <dbReference type="ARBA" id="ARBA00022692"/>
    </source>
</evidence>
<comment type="caution">
    <text evidence="14">The sequence shown here is derived from an EMBL/GenBank/DDBJ whole genome shotgun (WGS) entry which is preliminary data.</text>
</comment>
<dbReference type="Pfam" id="PF03471">
    <property type="entry name" value="CorC_HlyC"/>
    <property type="match status" value="1"/>
</dbReference>
<feature type="transmembrane region" description="Helical" evidence="11">
    <location>
        <begin position="99"/>
        <end position="123"/>
    </location>
</feature>
<dbReference type="InterPro" id="IPR036318">
    <property type="entry name" value="FAD-bd_PCMH-like_sf"/>
</dbReference>
<protein>
    <submittedName>
        <fullName evidence="14">HlyC/CorC family transporter</fullName>
    </submittedName>
</protein>
<evidence type="ECO:0000256" key="8">
    <source>
        <dbReference type="ARBA" id="ARBA00023136"/>
    </source>
</evidence>
<dbReference type="InterPro" id="IPR051676">
    <property type="entry name" value="UPF0053_domain"/>
</dbReference>
<dbReference type="Gene3D" id="3.10.580.10">
    <property type="entry name" value="CBS-domain"/>
    <property type="match status" value="1"/>
</dbReference>
<keyword evidence="6 10" id="KW-1133">Transmembrane helix</keyword>
<evidence type="ECO:0000256" key="7">
    <source>
        <dbReference type="ARBA" id="ARBA00023122"/>
    </source>
</evidence>
<dbReference type="EMBL" id="JACRTA010000001">
    <property type="protein sequence ID" value="MBC8567213.1"/>
    <property type="molecule type" value="Genomic_DNA"/>
</dbReference>
<dbReference type="InterPro" id="IPR046342">
    <property type="entry name" value="CBS_dom_sf"/>
</dbReference>
<dbReference type="CDD" id="cd04590">
    <property type="entry name" value="CBS_pair_CorC_HlyC_assoc"/>
    <property type="match status" value="1"/>
</dbReference>
<gene>
    <name evidence="14" type="ORF">H8692_00355</name>
</gene>
<dbReference type="RefSeq" id="WP_187524727.1">
    <property type="nucleotide sequence ID" value="NZ_JACRTA010000001.1"/>
</dbReference>
<keyword evidence="5" id="KW-0677">Repeat</keyword>
<evidence type="ECO:0000256" key="5">
    <source>
        <dbReference type="ARBA" id="ARBA00022737"/>
    </source>
</evidence>
<dbReference type="GO" id="GO:0005886">
    <property type="term" value="C:plasma membrane"/>
    <property type="evidence" value="ECO:0007669"/>
    <property type="project" value="UniProtKB-SubCell"/>
</dbReference>
<evidence type="ECO:0000256" key="9">
    <source>
        <dbReference type="PROSITE-ProRule" id="PRU00703"/>
    </source>
</evidence>
<dbReference type="AlphaFoldDB" id="A0A926I8K8"/>
<sequence length="448" mass="50262">MSVALSLVLVLFFLLMNAFFVVAEFALVRVRKSQLQIAEEEGKSGAKAALLVANNVNAYLSACQLGITLASLALGWLGEPAVSELIRPGLAFLDVPESAVSAISVAVGFALVTALHIVVGELIPKSLAIFSTDKYARFTALPLVWFYRITAPIMWLFNSVTNGVMKLMGHDIANEHEVYTGEEIQILIDESTKSGLIDPKQNEFVDNIFELYNKDVYSIMTPRTNMECFDLALPYSQNLDMIKRCKYTRYPVCRGDKDHIEGFIHLKDLYWNDEKINGTNYENLPVREVVAVSESLSVDRLMQIMQDKETKFALVVDEYGGTAGIVTSSDVMKQIVGNIDDDEYIQSEDSKVISLGRNRFLIDGLLPVSELVQLIGFEPEETEECETAAGLLLTIFDRIPDEGDRVSIENKNTKVTFIINRMERHRIDKIRIKIEKQQEQEPAEDKVS</sequence>
<dbReference type="InterPro" id="IPR016169">
    <property type="entry name" value="FAD-bd_PCMH_sub2"/>
</dbReference>
<dbReference type="SMART" id="SM01091">
    <property type="entry name" value="CorC_HlyC"/>
    <property type="match status" value="1"/>
</dbReference>
<dbReference type="PROSITE" id="PS51371">
    <property type="entry name" value="CBS"/>
    <property type="match status" value="1"/>
</dbReference>
<keyword evidence="8 10" id="KW-0472">Membrane</keyword>
<evidence type="ECO:0000256" key="3">
    <source>
        <dbReference type="ARBA" id="ARBA00022475"/>
    </source>
</evidence>
<feature type="transmembrane region" description="Helical" evidence="11">
    <location>
        <begin position="135"/>
        <end position="157"/>
    </location>
</feature>
<dbReference type="SUPFAM" id="SSF56176">
    <property type="entry name" value="FAD-binding/transporter-associated domain-like"/>
    <property type="match status" value="1"/>
</dbReference>
<dbReference type="Pfam" id="PF00571">
    <property type="entry name" value="CBS"/>
    <property type="match status" value="1"/>
</dbReference>
<dbReference type="InterPro" id="IPR002550">
    <property type="entry name" value="CNNM"/>
</dbReference>
<evidence type="ECO:0000256" key="10">
    <source>
        <dbReference type="PROSITE-ProRule" id="PRU01193"/>
    </source>
</evidence>